<dbReference type="SUPFAM" id="SSF51569">
    <property type="entry name" value="Aldolase"/>
    <property type="match status" value="1"/>
</dbReference>
<dbReference type="InterPro" id="IPR006218">
    <property type="entry name" value="DAHP1/KDSA"/>
</dbReference>
<sequence length="348" mass="38060">MIVVMKSGSPSEEIERIIKEIRSWNITPEKSIGQHKVVIGLIGETAEIDPVQIQNLSPCIEQVVRVKKPFKRASLEFHSYQPTDVVVPTPNGSVSFGQNHPLVVVAGPCSVENEEMIVETARRVKAAGAKFLRGGAYKPRTSPYAFQGHGESALLLLDKAREATGLGIITEVMDTTDIEKVAFVADVLQVGARNMQNFSLLKKIGATGKPILLKRGLSATIEEWLMSAEYILAAGNPNVILCERGIRSFDRQYTRNIFDISAIPVLRSLTHLPIMVDPSHATGKSEFVPTMAKASVAAGVDSVMIEVHPNPGKALSDGPQSLTWEGFEELMRDLPNLANPFERIKDKV</sequence>
<dbReference type="Gene3D" id="3.20.20.70">
    <property type="entry name" value="Aldolase class I"/>
    <property type="match status" value="1"/>
</dbReference>
<evidence type="ECO:0000313" key="4">
    <source>
        <dbReference type="EMBL" id="KAF3889820.1"/>
    </source>
</evidence>
<dbReference type="Pfam" id="PF18152">
    <property type="entry name" value="DAHP_snth_FXD"/>
    <property type="match status" value="1"/>
</dbReference>
<dbReference type="GO" id="GO:0003849">
    <property type="term" value="F:3-deoxy-7-phosphoheptulonate synthase activity"/>
    <property type="evidence" value="ECO:0007669"/>
    <property type="project" value="UniProtKB-EC"/>
</dbReference>
<dbReference type="GO" id="GO:0009073">
    <property type="term" value="P:aromatic amino acid family biosynthetic process"/>
    <property type="evidence" value="ECO:0007669"/>
    <property type="project" value="InterPro"/>
</dbReference>
<dbReference type="InterPro" id="IPR041071">
    <property type="entry name" value="DAHP_snth_FXD"/>
</dbReference>
<evidence type="ECO:0000313" key="5">
    <source>
        <dbReference type="EMBL" id="KIE06813.1"/>
    </source>
</evidence>
<dbReference type="Pfam" id="PF00793">
    <property type="entry name" value="DAHP_synth_1"/>
    <property type="match status" value="1"/>
</dbReference>
<dbReference type="Proteomes" id="UP000029738">
    <property type="component" value="Unassembled WGS sequence"/>
</dbReference>
<keyword evidence="6" id="KW-1185">Reference proteome</keyword>
<accession>A0A0C1QSG8</accession>
<dbReference type="RefSeq" id="WP_038073308.1">
    <property type="nucleotide sequence ID" value="NZ_JHEG04000001.1"/>
</dbReference>
<organism evidence="5">
    <name type="scientific">Tolypothrix bouteillei VB521301</name>
    <dbReference type="NCBI Taxonomy" id="1479485"/>
    <lineage>
        <taxon>Bacteria</taxon>
        <taxon>Bacillati</taxon>
        <taxon>Cyanobacteriota</taxon>
        <taxon>Cyanophyceae</taxon>
        <taxon>Nostocales</taxon>
        <taxon>Tolypothrichaceae</taxon>
        <taxon>Tolypothrix</taxon>
    </lineage>
</organism>
<dbReference type="NCBIfam" id="NF009239">
    <property type="entry name" value="PRK12595.1"/>
    <property type="match status" value="1"/>
</dbReference>
<evidence type="ECO:0000256" key="1">
    <source>
        <dbReference type="ARBA" id="ARBA00022679"/>
    </source>
</evidence>
<dbReference type="InterPro" id="IPR052899">
    <property type="entry name" value="Class-I_DAHP_synthase"/>
</dbReference>
<dbReference type="NCBIfam" id="NF006421">
    <property type="entry name" value="PRK08673.1"/>
    <property type="match status" value="1"/>
</dbReference>
<evidence type="ECO:0000313" key="6">
    <source>
        <dbReference type="Proteomes" id="UP000029738"/>
    </source>
</evidence>
<evidence type="ECO:0000259" key="2">
    <source>
        <dbReference type="Pfam" id="PF00793"/>
    </source>
</evidence>
<reference evidence="4" key="2">
    <citation type="submission" date="2019-11" db="EMBL/GenBank/DDBJ databases">
        <title>Improved Assembly of Tolypothrix boutellei genome.</title>
        <authorList>
            <person name="Sarangi A.N."/>
            <person name="Mukherjee M."/>
            <person name="Ghosh S."/>
            <person name="Singh D."/>
            <person name="Das A."/>
            <person name="Kant S."/>
            <person name="Prusty A."/>
            <person name="Tripathy S."/>
        </authorList>
    </citation>
    <scope>NUCLEOTIDE SEQUENCE</scope>
    <source>
        <strain evidence="4">VB521301</strain>
    </source>
</reference>
<feature type="domain" description="DAHP synthase ferredoxin-like" evidence="3">
    <location>
        <begin position="1"/>
        <end position="68"/>
    </location>
</feature>
<dbReference type="InterPro" id="IPR013785">
    <property type="entry name" value="Aldolase_TIM"/>
</dbReference>
<dbReference type="PANTHER" id="PTHR43018">
    <property type="entry name" value="PHOSPHO-2-DEHYDRO-3-DEOXYHEPTONATE ALDOLASE"/>
    <property type="match status" value="1"/>
</dbReference>
<evidence type="ECO:0000259" key="3">
    <source>
        <dbReference type="Pfam" id="PF18152"/>
    </source>
</evidence>
<dbReference type="GO" id="GO:0016832">
    <property type="term" value="F:aldehyde-lyase activity"/>
    <property type="evidence" value="ECO:0007669"/>
    <property type="project" value="InterPro"/>
</dbReference>
<protein>
    <submittedName>
        <fullName evidence="5">3-deoxy-7-phosphoheptulonate synthase</fullName>
        <ecNumber evidence="5">2.5.1.54</ecNumber>
    </submittedName>
</protein>
<dbReference type="OrthoDB" id="9780456at2"/>
<dbReference type="STRING" id="1479485.DA73_0236680"/>
<name>A0A0C1QSG8_9CYAN</name>
<dbReference type="PANTHER" id="PTHR43018:SF3">
    <property type="entry name" value="CARBOXYSOME FORMATION PROTEIN"/>
    <property type="match status" value="1"/>
</dbReference>
<dbReference type="Gene3D" id="3.30.70.1140">
    <property type="entry name" value="Phospho-2-dehydro-3-deoxyheptonate aldolase, domain 1"/>
    <property type="match status" value="1"/>
</dbReference>
<dbReference type="EC" id="2.5.1.54" evidence="5"/>
<reference evidence="5" key="1">
    <citation type="journal article" date="2015" name="Genome Announc.">
        <title>Draft Genome Sequence of Tolypothrix boutellei Strain VB521301.</title>
        <authorList>
            <person name="Chandrababunaidu M.M."/>
            <person name="Singh D."/>
            <person name="Sen D."/>
            <person name="Bhan S."/>
            <person name="Das S."/>
            <person name="Gupta A."/>
            <person name="Adhikary S.P."/>
            <person name="Tripathy S."/>
        </authorList>
    </citation>
    <scope>NUCLEOTIDE SEQUENCE</scope>
    <source>
        <strain evidence="5">VB521301</strain>
    </source>
</reference>
<dbReference type="NCBIfam" id="TIGR01361">
    <property type="entry name" value="DAHP_synth_Bsub"/>
    <property type="match status" value="1"/>
</dbReference>
<feature type="domain" description="DAHP synthetase I/KDSA" evidence="2">
    <location>
        <begin position="93"/>
        <end position="331"/>
    </location>
</feature>
<dbReference type="AlphaFoldDB" id="A0A0C1QSG8"/>
<dbReference type="NCBIfam" id="NF009933">
    <property type="entry name" value="PRK13396.1"/>
    <property type="match status" value="1"/>
</dbReference>
<keyword evidence="1 5" id="KW-0808">Transferase</keyword>
<proteinExistence type="predicted"/>
<dbReference type="InterPro" id="IPR006268">
    <property type="entry name" value="DAHP_syn_2"/>
</dbReference>
<gene>
    <name evidence="4" type="primary">aroF</name>
    <name evidence="5" type="ORF">DA73_0236680</name>
    <name evidence="4" type="ORF">DA73_0400033390</name>
</gene>
<comment type="caution">
    <text evidence="5">The sequence shown here is derived from an EMBL/GenBank/DDBJ whole genome shotgun (WGS) entry which is preliminary data.</text>
</comment>
<dbReference type="EMBL" id="JHEG02000059">
    <property type="protein sequence ID" value="KIE06813.1"/>
    <property type="molecule type" value="Genomic_DNA"/>
</dbReference>
<dbReference type="EMBL" id="JHEG04000001">
    <property type="protein sequence ID" value="KAF3889820.1"/>
    <property type="molecule type" value="Genomic_DNA"/>
</dbReference>